<comment type="caution">
    <text evidence="14">The sequence shown here is derived from an EMBL/GenBank/DDBJ whole genome shotgun (WGS) entry which is preliminary data.</text>
</comment>
<dbReference type="PROSITE" id="PS00084">
    <property type="entry name" value="CU2_MONOOXYGENASE_1"/>
    <property type="match status" value="1"/>
</dbReference>
<dbReference type="Gene3D" id="2.60.120.230">
    <property type="match status" value="1"/>
</dbReference>
<comment type="subcellular location">
    <subcellularLocation>
        <location evidence="2">Membrane</location>
        <topology evidence="2">Single-pass membrane protein</topology>
    </subcellularLocation>
</comment>
<keyword evidence="10" id="KW-0472">Membrane</keyword>
<dbReference type="InterPro" id="IPR028460">
    <property type="entry name" value="Tbh/DBH"/>
</dbReference>
<dbReference type="Pfam" id="PF03712">
    <property type="entry name" value="Cu2_monoox_C"/>
    <property type="match status" value="1"/>
</dbReference>
<evidence type="ECO:0000256" key="9">
    <source>
        <dbReference type="ARBA" id="ARBA00023033"/>
    </source>
</evidence>
<sequence>MRIHGLSNTRLHTLLLDHHKIKLSWLIDWNKKEVMFNVDNAFSAKNKWFSFGFSKRGDIELSDVCFFSKENDIFDVAVDTYIGYDGNVYKDVQQDCQILRMDDKSVAFKRKFSTCDPQDFDFHEGTMYVLWSQTNETVDIAQNSEIAPKSIMRENFSSHHANMSSANNGGMVMVQLLRADKLEIPEKNVQEVSITLNKVKVPAKETTYWCRVQKLKDFIKTKHHIVQFEPIITTPSIVHHMEVFHCETNVDVEIPLYEGDCDDLPKEAKVCSRVISLWAMGASAFTYPKEAGLPIGGPDYNPHIRIEVHFNNPDLLSGKVDSSGMKIKFVSQLRKFDAAIMELGLEYTDKMAIPQGLTAFPLSGYCISECTNIALPKEGITIFGSQLHTHLRGVRIFTRHFRGATELKEINRDDYYSHHFQEIRSVRHKPIVLPGDALVTTCYYTTEGYNETVLGGFSISDEMCVNYIQYYPATELEVCKSSVSEKTLDDYFRYMKTKEHQTNIQVNGARSENYRSIEWRKSRVDEMFTMYTHEPLSMQCNRSDGFRFENFEWEGSNITPVTLMLPVQNGKCENYNPYGFIPLDQGKCGYLGECIY</sequence>
<evidence type="ECO:0000256" key="10">
    <source>
        <dbReference type="ARBA" id="ARBA00023136"/>
    </source>
</evidence>
<dbReference type="GO" id="GO:0005507">
    <property type="term" value="F:copper ion binding"/>
    <property type="evidence" value="ECO:0007669"/>
    <property type="project" value="InterPro"/>
</dbReference>
<dbReference type="SMART" id="SM00664">
    <property type="entry name" value="DoH"/>
    <property type="match status" value="1"/>
</dbReference>
<keyword evidence="12" id="KW-0325">Glycoprotein</keyword>
<evidence type="ECO:0000256" key="12">
    <source>
        <dbReference type="ARBA" id="ARBA00023180"/>
    </source>
</evidence>
<dbReference type="PANTHER" id="PTHR10157">
    <property type="entry name" value="DOPAMINE BETA HYDROXYLASE RELATED"/>
    <property type="match status" value="1"/>
</dbReference>
<dbReference type="SUPFAM" id="SSF49742">
    <property type="entry name" value="PHM/PNGase F"/>
    <property type="match status" value="2"/>
</dbReference>
<comment type="similarity">
    <text evidence="3">Belongs to the copper type II ascorbate-dependent monooxygenase family.</text>
</comment>
<dbReference type="OrthoDB" id="129121at2759"/>
<dbReference type="GO" id="GO:0042420">
    <property type="term" value="P:dopamine catabolic process"/>
    <property type="evidence" value="ECO:0007669"/>
    <property type="project" value="TreeGrafter"/>
</dbReference>
<dbReference type="InterPro" id="IPR045266">
    <property type="entry name" value="DOH_DOMON"/>
</dbReference>
<evidence type="ECO:0000313" key="15">
    <source>
        <dbReference type="Proteomes" id="UP001151699"/>
    </source>
</evidence>
<keyword evidence="11" id="KW-1015">Disulfide bond</keyword>
<dbReference type="InterPro" id="IPR024548">
    <property type="entry name" value="Cu2_monoox_C"/>
</dbReference>
<dbReference type="AlphaFoldDB" id="A0A9Q0MVV2"/>
<evidence type="ECO:0000313" key="14">
    <source>
        <dbReference type="EMBL" id="KAJ6638977.1"/>
    </source>
</evidence>
<evidence type="ECO:0000256" key="2">
    <source>
        <dbReference type="ARBA" id="ARBA00004167"/>
    </source>
</evidence>
<evidence type="ECO:0000256" key="1">
    <source>
        <dbReference type="ARBA" id="ARBA00001973"/>
    </source>
</evidence>
<dbReference type="GO" id="GO:0030667">
    <property type="term" value="C:secretory granule membrane"/>
    <property type="evidence" value="ECO:0007669"/>
    <property type="project" value="TreeGrafter"/>
</dbReference>
<dbReference type="FunFam" id="2.60.120.230:FF:000001">
    <property type="entry name" value="Monooxygenase, DBH-like 1"/>
    <property type="match status" value="1"/>
</dbReference>
<dbReference type="InterPro" id="IPR000945">
    <property type="entry name" value="DBH-like"/>
</dbReference>
<dbReference type="PANTHER" id="PTHR10157:SF29">
    <property type="entry name" value="DOPAMINE BETA-HYDROXYLASE"/>
    <property type="match status" value="1"/>
</dbReference>
<evidence type="ECO:0000256" key="7">
    <source>
        <dbReference type="ARBA" id="ARBA00023002"/>
    </source>
</evidence>
<dbReference type="CDD" id="cd09631">
    <property type="entry name" value="DOMON_DOH"/>
    <property type="match status" value="1"/>
</dbReference>
<dbReference type="InterPro" id="IPR005018">
    <property type="entry name" value="DOMON_domain"/>
</dbReference>
<dbReference type="Pfam" id="PF01082">
    <property type="entry name" value="Cu2_monooxygen"/>
    <property type="match status" value="1"/>
</dbReference>
<keyword evidence="8" id="KW-0186">Copper</keyword>
<keyword evidence="9" id="KW-0503">Monooxygenase</keyword>
<organism evidence="14 15">
    <name type="scientific">Pseudolycoriella hygida</name>
    <dbReference type="NCBI Taxonomy" id="35572"/>
    <lineage>
        <taxon>Eukaryota</taxon>
        <taxon>Metazoa</taxon>
        <taxon>Ecdysozoa</taxon>
        <taxon>Arthropoda</taxon>
        <taxon>Hexapoda</taxon>
        <taxon>Insecta</taxon>
        <taxon>Pterygota</taxon>
        <taxon>Neoptera</taxon>
        <taxon>Endopterygota</taxon>
        <taxon>Diptera</taxon>
        <taxon>Nematocera</taxon>
        <taxon>Sciaroidea</taxon>
        <taxon>Sciaridae</taxon>
        <taxon>Pseudolycoriella</taxon>
    </lineage>
</organism>
<evidence type="ECO:0000259" key="13">
    <source>
        <dbReference type="PROSITE" id="PS50836"/>
    </source>
</evidence>
<keyword evidence="4" id="KW-0812">Transmembrane</keyword>
<dbReference type="Gene3D" id="2.60.120.310">
    <property type="entry name" value="Copper type II, ascorbate-dependent monooxygenase, N-terminal domain"/>
    <property type="match status" value="1"/>
</dbReference>
<dbReference type="Pfam" id="PF03351">
    <property type="entry name" value="DOMON"/>
    <property type="match status" value="1"/>
</dbReference>
<evidence type="ECO:0000256" key="11">
    <source>
        <dbReference type="ARBA" id="ARBA00023157"/>
    </source>
</evidence>
<dbReference type="GO" id="GO:0006589">
    <property type="term" value="P:octopamine biosynthetic process"/>
    <property type="evidence" value="ECO:0007669"/>
    <property type="project" value="TreeGrafter"/>
</dbReference>
<keyword evidence="5" id="KW-0479">Metal-binding</keyword>
<dbReference type="GO" id="GO:0042421">
    <property type="term" value="P:norepinephrine biosynthetic process"/>
    <property type="evidence" value="ECO:0007669"/>
    <property type="project" value="TreeGrafter"/>
</dbReference>
<dbReference type="InterPro" id="IPR036939">
    <property type="entry name" value="Cu2_ascorb_mOase_N_sf"/>
</dbReference>
<gene>
    <name evidence="14" type="primary">Tbh</name>
    <name evidence="14" type="ORF">Bhyg_11715</name>
</gene>
<dbReference type="InterPro" id="IPR014784">
    <property type="entry name" value="Cu2_ascorb_mOase-like_C"/>
</dbReference>
<dbReference type="EMBL" id="WJQU01000003">
    <property type="protein sequence ID" value="KAJ6638977.1"/>
    <property type="molecule type" value="Genomic_DNA"/>
</dbReference>
<evidence type="ECO:0000256" key="6">
    <source>
        <dbReference type="ARBA" id="ARBA00022989"/>
    </source>
</evidence>
<dbReference type="GO" id="GO:0004500">
    <property type="term" value="F:dopamine beta-monooxygenase activity"/>
    <property type="evidence" value="ECO:0007669"/>
    <property type="project" value="InterPro"/>
</dbReference>
<dbReference type="InterPro" id="IPR008977">
    <property type="entry name" value="PHM/PNGase_F_dom_sf"/>
</dbReference>
<dbReference type="PROSITE" id="PS50836">
    <property type="entry name" value="DOMON"/>
    <property type="match status" value="1"/>
</dbReference>
<protein>
    <submittedName>
        <fullName evidence="14">Tyramine beta-hydroxylase</fullName>
    </submittedName>
</protein>
<keyword evidence="6" id="KW-1133">Transmembrane helix</keyword>
<dbReference type="PRINTS" id="PR00767">
    <property type="entry name" value="DBMONOXGNASE"/>
</dbReference>
<proteinExistence type="inferred from homology"/>
<dbReference type="GO" id="GO:0005615">
    <property type="term" value="C:extracellular space"/>
    <property type="evidence" value="ECO:0007669"/>
    <property type="project" value="TreeGrafter"/>
</dbReference>
<reference evidence="14" key="1">
    <citation type="submission" date="2022-07" db="EMBL/GenBank/DDBJ databases">
        <authorList>
            <person name="Trinca V."/>
            <person name="Uliana J.V.C."/>
            <person name="Torres T.T."/>
            <person name="Ward R.J."/>
            <person name="Monesi N."/>
        </authorList>
    </citation>
    <scope>NUCLEOTIDE SEQUENCE</scope>
    <source>
        <strain evidence="14">HSMRA1968</strain>
        <tissue evidence="14">Whole embryos</tissue>
    </source>
</reference>
<dbReference type="InterPro" id="IPR020611">
    <property type="entry name" value="Cu2_ascorb_mOase_CS-1"/>
</dbReference>
<accession>A0A9Q0MVV2</accession>
<dbReference type="Proteomes" id="UP001151699">
    <property type="component" value="Chromosome X"/>
</dbReference>
<name>A0A9Q0MVV2_9DIPT</name>
<evidence type="ECO:0000256" key="5">
    <source>
        <dbReference type="ARBA" id="ARBA00022723"/>
    </source>
</evidence>
<feature type="domain" description="DOMON" evidence="13">
    <location>
        <begin position="19"/>
        <end position="134"/>
    </location>
</feature>
<comment type="cofactor">
    <cofactor evidence="1">
        <name>Cu(2+)</name>
        <dbReference type="ChEBI" id="CHEBI:29036"/>
    </cofactor>
</comment>
<evidence type="ECO:0000256" key="8">
    <source>
        <dbReference type="ARBA" id="ARBA00023008"/>
    </source>
</evidence>
<evidence type="ECO:0000256" key="3">
    <source>
        <dbReference type="ARBA" id="ARBA00010676"/>
    </source>
</evidence>
<evidence type="ECO:0000256" key="4">
    <source>
        <dbReference type="ARBA" id="ARBA00022692"/>
    </source>
</evidence>
<dbReference type="InterPro" id="IPR000323">
    <property type="entry name" value="Cu2_ascorb_mOase_N"/>
</dbReference>
<keyword evidence="15" id="KW-1185">Reference proteome</keyword>
<keyword evidence="7" id="KW-0560">Oxidoreductase</keyword>